<evidence type="ECO:0000256" key="1">
    <source>
        <dbReference type="SAM" id="MobiDB-lite"/>
    </source>
</evidence>
<sequence>MQGGDGRRDAVQVDESGQWGPLGVQQSLPHRLLEDPFASLGGSQSGHGVPFRCRRRGAPDRPGWTTRLLSAPGRRLRRIVKGVSRTSGG</sequence>
<feature type="region of interest" description="Disordered" evidence="1">
    <location>
        <begin position="35"/>
        <end position="67"/>
    </location>
</feature>
<gene>
    <name evidence="2" type="ORF">GCM10010104_32280</name>
</gene>
<keyword evidence="3" id="KW-1185">Reference proteome</keyword>
<dbReference type="Proteomes" id="UP001501474">
    <property type="component" value="Unassembled WGS sequence"/>
</dbReference>
<accession>A0ABP5QGA5</accession>
<organism evidence="2 3">
    <name type="scientific">Streptomyces indiaensis</name>
    <dbReference type="NCBI Taxonomy" id="284033"/>
    <lineage>
        <taxon>Bacteria</taxon>
        <taxon>Bacillati</taxon>
        <taxon>Actinomycetota</taxon>
        <taxon>Actinomycetes</taxon>
        <taxon>Kitasatosporales</taxon>
        <taxon>Streptomycetaceae</taxon>
        <taxon>Streptomyces</taxon>
    </lineage>
</organism>
<feature type="compositionally biased region" description="Basic and acidic residues" evidence="1">
    <location>
        <begin position="1"/>
        <end position="11"/>
    </location>
</feature>
<protein>
    <submittedName>
        <fullName evidence="2">Uncharacterized protein</fullName>
    </submittedName>
</protein>
<dbReference type="EMBL" id="BAAART010000064">
    <property type="protein sequence ID" value="GAA2235114.1"/>
    <property type="molecule type" value="Genomic_DNA"/>
</dbReference>
<comment type="caution">
    <text evidence="2">The sequence shown here is derived from an EMBL/GenBank/DDBJ whole genome shotgun (WGS) entry which is preliminary data.</text>
</comment>
<evidence type="ECO:0000313" key="3">
    <source>
        <dbReference type="Proteomes" id="UP001501474"/>
    </source>
</evidence>
<feature type="region of interest" description="Disordered" evidence="1">
    <location>
        <begin position="1"/>
        <end position="23"/>
    </location>
</feature>
<evidence type="ECO:0000313" key="2">
    <source>
        <dbReference type="EMBL" id="GAA2235114.1"/>
    </source>
</evidence>
<reference evidence="3" key="1">
    <citation type="journal article" date="2019" name="Int. J. Syst. Evol. Microbiol.">
        <title>The Global Catalogue of Microorganisms (GCM) 10K type strain sequencing project: providing services to taxonomists for standard genome sequencing and annotation.</title>
        <authorList>
            <consortium name="The Broad Institute Genomics Platform"/>
            <consortium name="The Broad Institute Genome Sequencing Center for Infectious Disease"/>
            <person name="Wu L."/>
            <person name="Ma J."/>
        </authorList>
    </citation>
    <scope>NUCLEOTIDE SEQUENCE [LARGE SCALE GENOMIC DNA]</scope>
    <source>
        <strain evidence="3">JCM 3053</strain>
    </source>
</reference>
<proteinExistence type="predicted"/>
<name>A0ABP5QGA5_9ACTN</name>